<evidence type="ECO:0000313" key="2">
    <source>
        <dbReference type="Proteomes" id="UP001548189"/>
    </source>
</evidence>
<protein>
    <submittedName>
        <fullName evidence="1">DUF5992 family protein</fullName>
    </submittedName>
</protein>
<dbReference type="Pfam" id="PF19454">
    <property type="entry name" value="DUF5992"/>
    <property type="match status" value="1"/>
</dbReference>
<accession>A0ABV2BZE3</accession>
<dbReference type="EMBL" id="JBEVCJ010000043">
    <property type="protein sequence ID" value="MET1257276.1"/>
    <property type="molecule type" value="Genomic_DNA"/>
</dbReference>
<proteinExistence type="predicted"/>
<keyword evidence="2" id="KW-1185">Reference proteome</keyword>
<dbReference type="RefSeq" id="WP_353897860.1">
    <property type="nucleotide sequence ID" value="NZ_JBEVCJ010000043.1"/>
</dbReference>
<dbReference type="Proteomes" id="UP001548189">
    <property type="component" value="Unassembled WGS sequence"/>
</dbReference>
<name>A0ABV2BZE3_9GAMM</name>
<gene>
    <name evidence="1" type="ORF">ABVT43_19200</name>
</gene>
<sequence length="110" mass="11769">MLKKLIILIAVGVCGNCLAGELIKGAAILEVASNGSNSKNFAVLIEGGAGACASRTPRWIYFPEDKAPSLATYNQSFDIALTALNFDRKVRIHNYSDNSCSGADYISIIR</sequence>
<evidence type="ECO:0000313" key="1">
    <source>
        <dbReference type="EMBL" id="MET1257276.1"/>
    </source>
</evidence>
<dbReference type="InterPro" id="IPR046034">
    <property type="entry name" value="DUF5992"/>
</dbReference>
<organism evidence="1 2">
    <name type="scientific">Aliikangiella maris</name>
    <dbReference type="NCBI Taxonomy" id="3162458"/>
    <lineage>
        <taxon>Bacteria</taxon>
        <taxon>Pseudomonadati</taxon>
        <taxon>Pseudomonadota</taxon>
        <taxon>Gammaproteobacteria</taxon>
        <taxon>Oceanospirillales</taxon>
        <taxon>Pleioneaceae</taxon>
        <taxon>Aliikangiella</taxon>
    </lineage>
</organism>
<comment type="caution">
    <text evidence="1">The sequence shown here is derived from an EMBL/GenBank/DDBJ whole genome shotgun (WGS) entry which is preliminary data.</text>
</comment>
<reference evidence="1 2" key="1">
    <citation type="submission" date="2024-06" db="EMBL/GenBank/DDBJ databases">
        <authorList>
            <person name="Li F."/>
        </authorList>
    </citation>
    <scope>NUCLEOTIDE SEQUENCE [LARGE SCALE GENOMIC DNA]</scope>
    <source>
        <strain evidence="1 2">GXAS 311</strain>
    </source>
</reference>